<keyword evidence="7" id="KW-0805">Transcription regulation</keyword>
<accession>A0ABY7E2N7</accession>
<feature type="domain" description="C2H2-type" evidence="13">
    <location>
        <begin position="383"/>
        <end position="405"/>
    </location>
</feature>
<keyword evidence="8" id="KW-0238">DNA-binding</keyword>
<evidence type="ECO:0000256" key="2">
    <source>
        <dbReference type="ARBA" id="ARBA00006991"/>
    </source>
</evidence>
<dbReference type="InterPro" id="IPR036236">
    <property type="entry name" value="Znf_C2H2_sf"/>
</dbReference>
<gene>
    <name evidence="14" type="ORF">MAR_007979</name>
</gene>
<comment type="similarity">
    <text evidence="2">Belongs to the krueppel C2H2-type zinc-finger protein family.</text>
</comment>
<feature type="region of interest" description="Disordered" evidence="12">
    <location>
        <begin position="169"/>
        <end position="300"/>
    </location>
</feature>
<feature type="domain" description="C2H2-type" evidence="13">
    <location>
        <begin position="771"/>
        <end position="799"/>
    </location>
</feature>
<feature type="domain" description="C2H2-type" evidence="13">
    <location>
        <begin position="475"/>
        <end position="502"/>
    </location>
</feature>
<evidence type="ECO:0000256" key="10">
    <source>
        <dbReference type="ARBA" id="ARBA00023242"/>
    </source>
</evidence>
<evidence type="ECO:0000256" key="12">
    <source>
        <dbReference type="SAM" id="MobiDB-lite"/>
    </source>
</evidence>
<dbReference type="PANTHER" id="PTHR24393:SF15">
    <property type="entry name" value="IP01243P-RELATED"/>
    <property type="match status" value="1"/>
</dbReference>
<dbReference type="Pfam" id="PF13894">
    <property type="entry name" value="zf-C2H2_4"/>
    <property type="match status" value="1"/>
</dbReference>
<dbReference type="Gene3D" id="3.30.160.60">
    <property type="entry name" value="Classic Zinc Finger"/>
    <property type="match status" value="11"/>
</dbReference>
<feature type="domain" description="C2H2-type" evidence="13">
    <location>
        <begin position="800"/>
        <end position="823"/>
    </location>
</feature>
<dbReference type="Pfam" id="PF13912">
    <property type="entry name" value="zf-C2H2_6"/>
    <property type="match status" value="2"/>
</dbReference>
<dbReference type="InterPro" id="IPR013087">
    <property type="entry name" value="Znf_C2H2_type"/>
</dbReference>
<feature type="domain" description="C2H2-type" evidence="13">
    <location>
        <begin position="447"/>
        <end position="470"/>
    </location>
</feature>
<feature type="domain" description="C2H2-type" evidence="13">
    <location>
        <begin position="655"/>
        <end position="682"/>
    </location>
</feature>
<evidence type="ECO:0000256" key="9">
    <source>
        <dbReference type="ARBA" id="ARBA00023163"/>
    </source>
</evidence>
<feature type="domain" description="C2H2-type" evidence="13">
    <location>
        <begin position="583"/>
        <end position="612"/>
    </location>
</feature>
<keyword evidence="10" id="KW-0539">Nucleus</keyword>
<feature type="domain" description="C2H2-type" evidence="13">
    <location>
        <begin position="540"/>
        <end position="567"/>
    </location>
</feature>
<evidence type="ECO:0000313" key="14">
    <source>
        <dbReference type="EMBL" id="WAR01421.1"/>
    </source>
</evidence>
<evidence type="ECO:0000256" key="11">
    <source>
        <dbReference type="PROSITE-ProRule" id="PRU00042"/>
    </source>
</evidence>
<dbReference type="PROSITE" id="PS50157">
    <property type="entry name" value="ZINC_FINGER_C2H2_2"/>
    <property type="match status" value="13"/>
</dbReference>
<dbReference type="EMBL" id="CP111015">
    <property type="protein sequence ID" value="WAR01421.1"/>
    <property type="molecule type" value="Genomic_DNA"/>
</dbReference>
<dbReference type="PANTHER" id="PTHR24393">
    <property type="entry name" value="ZINC FINGER PROTEIN"/>
    <property type="match status" value="1"/>
</dbReference>
<feature type="domain" description="C2H2-type" evidence="13">
    <location>
        <begin position="683"/>
        <end position="710"/>
    </location>
</feature>
<evidence type="ECO:0000256" key="6">
    <source>
        <dbReference type="ARBA" id="ARBA00022833"/>
    </source>
</evidence>
<dbReference type="Proteomes" id="UP001164746">
    <property type="component" value="Chromosome 4"/>
</dbReference>
<keyword evidence="5 11" id="KW-0863">Zinc-finger</keyword>
<comment type="subcellular location">
    <subcellularLocation>
        <location evidence="1">Nucleus</location>
    </subcellularLocation>
</comment>
<feature type="compositionally biased region" description="Polar residues" evidence="12">
    <location>
        <begin position="169"/>
        <end position="213"/>
    </location>
</feature>
<name>A0ABY7E2N7_MYAAR</name>
<evidence type="ECO:0000259" key="13">
    <source>
        <dbReference type="PROSITE" id="PS50157"/>
    </source>
</evidence>
<organism evidence="14 15">
    <name type="scientific">Mya arenaria</name>
    <name type="common">Soft-shell clam</name>
    <dbReference type="NCBI Taxonomy" id="6604"/>
    <lineage>
        <taxon>Eukaryota</taxon>
        <taxon>Metazoa</taxon>
        <taxon>Spiralia</taxon>
        <taxon>Lophotrochozoa</taxon>
        <taxon>Mollusca</taxon>
        <taxon>Bivalvia</taxon>
        <taxon>Autobranchia</taxon>
        <taxon>Heteroconchia</taxon>
        <taxon>Euheterodonta</taxon>
        <taxon>Imparidentia</taxon>
        <taxon>Neoheterodontei</taxon>
        <taxon>Myida</taxon>
        <taxon>Myoidea</taxon>
        <taxon>Myidae</taxon>
        <taxon>Mya</taxon>
    </lineage>
</organism>
<dbReference type="PROSITE" id="PS00028">
    <property type="entry name" value="ZINC_FINGER_C2H2_1"/>
    <property type="match status" value="13"/>
</dbReference>
<reference evidence="14" key="1">
    <citation type="submission" date="2022-11" db="EMBL/GenBank/DDBJ databases">
        <title>Centuries of genome instability and evolution in soft-shell clam transmissible cancer (bioRxiv).</title>
        <authorList>
            <person name="Hart S.F.M."/>
            <person name="Yonemitsu M.A."/>
            <person name="Giersch R.M."/>
            <person name="Beal B.F."/>
            <person name="Arriagada G."/>
            <person name="Davis B.W."/>
            <person name="Ostrander E.A."/>
            <person name="Goff S.P."/>
            <person name="Metzger M.J."/>
        </authorList>
    </citation>
    <scope>NUCLEOTIDE SEQUENCE</scope>
    <source>
        <strain evidence="14">MELC-2E11</strain>
        <tissue evidence="14">Siphon/mantle</tissue>
    </source>
</reference>
<feature type="domain" description="C2H2-type" evidence="13">
    <location>
        <begin position="338"/>
        <end position="366"/>
    </location>
</feature>
<evidence type="ECO:0000256" key="5">
    <source>
        <dbReference type="ARBA" id="ARBA00022771"/>
    </source>
</evidence>
<evidence type="ECO:0000256" key="3">
    <source>
        <dbReference type="ARBA" id="ARBA00022723"/>
    </source>
</evidence>
<sequence>MDSDHLTEVPAGVGMEGHYTIVHNIQMEEDDSGLTLQNVTDAEAGGLLTDEGEYVGMTEADQRNAKEAIRTQISTLCRTLSKLGEECFLLSLDVEANTCHHVGSDKGEQFCLQQPVTNMMKEFSEFCLGHNMSEIEFVKDEPGDMPTDVVPDILASPEQGIQQHFTTTVTPSEQGTTQQFTSTVTPPQQYTSAVTPPQQGVPQQYTSTVTQPIQEPPQLYTPSVKQQSPQSSKENHATQTTVAPRVISIRRKDHSGIIVVEPSNIPATEKQSDNKTQDSVQEEGMGSKSGGDEEGQSEKENQKHNLNILFLCESCKDIFSSVTELRTHKKDVHGETDYVCDQCGRVFTNKLIYERHKTDAHLEGDDRLLCDTCIHCHDSEQPMKCDVCEQMFADMPGLMDHRKIHFDYACFCSKYTGKPCISVRSVKFTKLHLMSKHVDTHPVHSPHVCRMCGRGFSSEKELKNHRMAAHIIRPFKCELCEKTFRKREALVEHRRIHLRVKCPGGLSLEEYSNLANIDVRHGGDLSETMDEESVNISSKFQCQMCGIALATQSQLDQHIHQHEVAQEQFQCDHCDYNMSNLDTVCQWEGCTKTFTDKAKLRQHMKYHEQRADKIARGIPLTQKKSSVTCEICHAELKYKSYLKAHMLNHQNGSHAVCEVCGESFPSTKKLADHRRTHMTEKPFQCTMCDKAFASNSLRKQHLLTHSGIKRYVCDVCGKGFMSRKHFHDHLRLHNGEQQYRCDSCGKEFIYFRSLVRHQQTHIDPKVREKPYKCEFCGKEYTEVTGYKHHMRSVHTGENPYQCDFCGESFHRNDKLKRHIKTRHCVNSSRQSLLVTTRRGQGAPVIVKAEAEQQGMFEIVHGDDDELGGGAQELHLDVVQQEPGSGQQVFLIGLPGTDNGETTYLQETQVIEGSDGVRYIIAGAGEELQVIESSQMQVTESVMGIPGSLLQFKNV</sequence>
<evidence type="ECO:0000256" key="8">
    <source>
        <dbReference type="ARBA" id="ARBA00023125"/>
    </source>
</evidence>
<dbReference type="SUPFAM" id="SSF57667">
    <property type="entry name" value="beta-beta-alpha zinc fingers"/>
    <property type="match status" value="8"/>
</dbReference>
<keyword evidence="3" id="KW-0479">Metal-binding</keyword>
<evidence type="ECO:0000313" key="15">
    <source>
        <dbReference type="Proteomes" id="UP001164746"/>
    </source>
</evidence>
<keyword evidence="9" id="KW-0804">Transcription</keyword>
<evidence type="ECO:0000256" key="1">
    <source>
        <dbReference type="ARBA" id="ARBA00004123"/>
    </source>
</evidence>
<keyword evidence="4" id="KW-0677">Repeat</keyword>
<evidence type="ECO:0000256" key="7">
    <source>
        <dbReference type="ARBA" id="ARBA00023015"/>
    </source>
</evidence>
<feature type="domain" description="C2H2-type" evidence="13">
    <location>
        <begin position="711"/>
        <end position="738"/>
    </location>
</feature>
<feature type="domain" description="C2H2-type" evidence="13">
    <location>
        <begin position="310"/>
        <end position="333"/>
    </location>
</feature>
<dbReference type="Pfam" id="PF00096">
    <property type="entry name" value="zf-C2H2"/>
    <property type="match status" value="6"/>
</dbReference>
<keyword evidence="6" id="KW-0862">Zinc</keyword>
<keyword evidence="15" id="KW-1185">Reference proteome</keyword>
<feature type="domain" description="C2H2-type" evidence="13">
    <location>
        <begin position="739"/>
        <end position="766"/>
    </location>
</feature>
<protein>
    <submittedName>
        <fullName evidence="14">ZFP26-like protein</fullName>
    </submittedName>
</protein>
<evidence type="ECO:0000256" key="4">
    <source>
        <dbReference type="ARBA" id="ARBA00022737"/>
    </source>
</evidence>
<feature type="compositionally biased region" description="Low complexity" evidence="12">
    <location>
        <begin position="222"/>
        <end position="232"/>
    </location>
</feature>
<proteinExistence type="inferred from homology"/>
<dbReference type="SMART" id="SM00355">
    <property type="entry name" value="ZnF_C2H2"/>
    <property type="match status" value="14"/>
</dbReference>